<accession>A0A3B0BZ91</accession>
<dbReference type="AlphaFoldDB" id="A0A3B0BZ91"/>
<evidence type="ECO:0000259" key="1">
    <source>
        <dbReference type="PROSITE" id="PS51186"/>
    </source>
</evidence>
<evidence type="ECO:0000313" key="3">
    <source>
        <dbReference type="Proteomes" id="UP000276603"/>
    </source>
</evidence>
<comment type="caution">
    <text evidence="2">The sequence shown here is derived from an EMBL/GenBank/DDBJ whole genome shotgun (WGS) entry which is preliminary data.</text>
</comment>
<sequence length="152" mass="17616">MGFTMHGFKVKEIRAEDTYPVRHSELRKGRPVEECKFVGDEIKTTIHIGGFYQNQLIAVATFLKQDHTDYDFQNAYQLRGMAVVQEYHKKGFGKILLTFAETLLLRKSIRCIWMNARISAVAFYKKLGYNTVGDVFEIPKIGAHYVMFKKLN</sequence>
<evidence type="ECO:0000313" key="2">
    <source>
        <dbReference type="EMBL" id="RKN78412.1"/>
    </source>
</evidence>
<proteinExistence type="predicted"/>
<dbReference type="PROSITE" id="PS51186">
    <property type="entry name" value="GNAT"/>
    <property type="match status" value="1"/>
</dbReference>
<gene>
    <name evidence="2" type="ORF">D7Z94_19535</name>
</gene>
<dbReference type="GO" id="GO:0016747">
    <property type="term" value="F:acyltransferase activity, transferring groups other than amino-acyl groups"/>
    <property type="evidence" value="ECO:0007669"/>
    <property type="project" value="InterPro"/>
</dbReference>
<protein>
    <submittedName>
        <fullName evidence="2">GNAT family N-acetyltransferase</fullName>
    </submittedName>
</protein>
<dbReference type="OrthoDB" id="2352823at2"/>
<dbReference type="Proteomes" id="UP000276603">
    <property type="component" value="Unassembled WGS sequence"/>
</dbReference>
<keyword evidence="2" id="KW-0808">Transferase</keyword>
<dbReference type="CDD" id="cd04301">
    <property type="entry name" value="NAT_SF"/>
    <property type="match status" value="1"/>
</dbReference>
<dbReference type="RefSeq" id="WP_120713319.1">
    <property type="nucleotide sequence ID" value="NZ_RBCJ01000004.1"/>
</dbReference>
<reference evidence="2 3" key="1">
    <citation type="submission" date="2018-10" db="EMBL/GenBank/DDBJ databases">
        <title>Ulvibacterium marinum gen. nov., sp. nov., a novel marine bacterium of the family Flavobacteriaceae, isolated from a culture of the green alga Ulva prolifera.</title>
        <authorList>
            <person name="Zhang Z."/>
        </authorList>
    </citation>
    <scope>NUCLEOTIDE SEQUENCE [LARGE SCALE GENOMIC DNA]</scope>
    <source>
        <strain evidence="2 3">CCMM003</strain>
    </source>
</reference>
<name>A0A3B0BZ91_9FLAO</name>
<dbReference type="InterPro" id="IPR016181">
    <property type="entry name" value="Acyl_CoA_acyltransferase"/>
</dbReference>
<feature type="domain" description="N-acetyltransferase" evidence="1">
    <location>
        <begin position="5"/>
        <end position="152"/>
    </location>
</feature>
<dbReference type="Pfam" id="PF00583">
    <property type="entry name" value="Acetyltransf_1"/>
    <property type="match status" value="1"/>
</dbReference>
<organism evidence="2 3">
    <name type="scientific">Ulvibacterium marinum</name>
    <dbReference type="NCBI Taxonomy" id="2419782"/>
    <lineage>
        <taxon>Bacteria</taxon>
        <taxon>Pseudomonadati</taxon>
        <taxon>Bacteroidota</taxon>
        <taxon>Flavobacteriia</taxon>
        <taxon>Flavobacteriales</taxon>
        <taxon>Flavobacteriaceae</taxon>
        <taxon>Ulvibacterium</taxon>
    </lineage>
</organism>
<dbReference type="Gene3D" id="3.40.630.30">
    <property type="match status" value="1"/>
</dbReference>
<dbReference type="EMBL" id="RBCJ01000004">
    <property type="protein sequence ID" value="RKN78412.1"/>
    <property type="molecule type" value="Genomic_DNA"/>
</dbReference>
<keyword evidence="3" id="KW-1185">Reference proteome</keyword>
<dbReference type="SUPFAM" id="SSF55729">
    <property type="entry name" value="Acyl-CoA N-acyltransferases (Nat)"/>
    <property type="match status" value="1"/>
</dbReference>
<dbReference type="InterPro" id="IPR000182">
    <property type="entry name" value="GNAT_dom"/>
</dbReference>